<evidence type="ECO:0008006" key="10">
    <source>
        <dbReference type="Google" id="ProtNLM"/>
    </source>
</evidence>
<dbReference type="InterPro" id="IPR051951">
    <property type="entry name" value="UNC-93_regulatory"/>
</dbReference>
<keyword evidence="3 7" id="KW-0812">Transmembrane</keyword>
<evidence type="ECO:0000313" key="8">
    <source>
        <dbReference type="EnsemblProtists" id="EOD26228"/>
    </source>
</evidence>
<protein>
    <recommendedName>
        <fullName evidence="10">Major facilitator superfamily (MFS) profile domain-containing protein</fullName>
    </recommendedName>
</protein>
<dbReference type="RefSeq" id="XP_005778657.1">
    <property type="nucleotide sequence ID" value="XM_005778600.1"/>
</dbReference>
<evidence type="ECO:0000256" key="6">
    <source>
        <dbReference type="SAM" id="MobiDB-lite"/>
    </source>
</evidence>
<dbReference type="InterPro" id="IPR010291">
    <property type="entry name" value="Ion_channel_UNC-93"/>
</dbReference>
<dbReference type="eggNOG" id="KOG3098">
    <property type="taxonomic scope" value="Eukaryota"/>
</dbReference>
<feature type="transmembrane region" description="Helical" evidence="7">
    <location>
        <begin position="63"/>
        <end position="80"/>
    </location>
</feature>
<dbReference type="SUPFAM" id="SSF103473">
    <property type="entry name" value="MFS general substrate transporter"/>
    <property type="match status" value="1"/>
</dbReference>
<accession>A0A0D3JRU3</accession>
<evidence type="ECO:0000256" key="5">
    <source>
        <dbReference type="ARBA" id="ARBA00023136"/>
    </source>
</evidence>
<evidence type="ECO:0000256" key="3">
    <source>
        <dbReference type="ARBA" id="ARBA00022692"/>
    </source>
</evidence>
<feature type="region of interest" description="Disordered" evidence="6">
    <location>
        <begin position="197"/>
        <end position="216"/>
    </location>
</feature>
<feature type="transmembrane region" description="Helical" evidence="7">
    <location>
        <begin position="116"/>
        <end position="139"/>
    </location>
</feature>
<keyword evidence="5 7" id="KW-0472">Membrane</keyword>
<dbReference type="PANTHER" id="PTHR19444">
    <property type="entry name" value="UNC-93 RELATED"/>
    <property type="match status" value="1"/>
</dbReference>
<name>A0A0D3JRU3_EMIH1</name>
<reference evidence="9" key="1">
    <citation type="journal article" date="2013" name="Nature">
        <title>Pan genome of the phytoplankton Emiliania underpins its global distribution.</title>
        <authorList>
            <person name="Read B.A."/>
            <person name="Kegel J."/>
            <person name="Klute M.J."/>
            <person name="Kuo A."/>
            <person name="Lefebvre S.C."/>
            <person name="Maumus F."/>
            <person name="Mayer C."/>
            <person name="Miller J."/>
            <person name="Monier A."/>
            <person name="Salamov A."/>
            <person name="Young J."/>
            <person name="Aguilar M."/>
            <person name="Claverie J.M."/>
            <person name="Frickenhaus S."/>
            <person name="Gonzalez K."/>
            <person name="Herman E.K."/>
            <person name="Lin Y.C."/>
            <person name="Napier J."/>
            <person name="Ogata H."/>
            <person name="Sarno A.F."/>
            <person name="Shmutz J."/>
            <person name="Schroeder D."/>
            <person name="de Vargas C."/>
            <person name="Verret F."/>
            <person name="von Dassow P."/>
            <person name="Valentin K."/>
            <person name="Van de Peer Y."/>
            <person name="Wheeler G."/>
            <person name="Dacks J.B."/>
            <person name="Delwiche C.F."/>
            <person name="Dyhrman S.T."/>
            <person name="Glockner G."/>
            <person name="John U."/>
            <person name="Richards T."/>
            <person name="Worden A.Z."/>
            <person name="Zhang X."/>
            <person name="Grigoriev I.V."/>
            <person name="Allen A.E."/>
            <person name="Bidle K."/>
            <person name="Borodovsky M."/>
            <person name="Bowler C."/>
            <person name="Brownlee C."/>
            <person name="Cock J.M."/>
            <person name="Elias M."/>
            <person name="Gladyshev V.N."/>
            <person name="Groth M."/>
            <person name="Guda C."/>
            <person name="Hadaegh A."/>
            <person name="Iglesias-Rodriguez M.D."/>
            <person name="Jenkins J."/>
            <person name="Jones B.M."/>
            <person name="Lawson T."/>
            <person name="Leese F."/>
            <person name="Lindquist E."/>
            <person name="Lobanov A."/>
            <person name="Lomsadze A."/>
            <person name="Malik S.B."/>
            <person name="Marsh M.E."/>
            <person name="Mackinder L."/>
            <person name="Mock T."/>
            <person name="Mueller-Roeber B."/>
            <person name="Pagarete A."/>
            <person name="Parker M."/>
            <person name="Probert I."/>
            <person name="Quesneville H."/>
            <person name="Raines C."/>
            <person name="Rensing S.A."/>
            <person name="Riano-Pachon D.M."/>
            <person name="Richier S."/>
            <person name="Rokitta S."/>
            <person name="Shiraiwa Y."/>
            <person name="Soanes D.M."/>
            <person name="van der Giezen M."/>
            <person name="Wahlund T.M."/>
            <person name="Williams B."/>
            <person name="Wilson W."/>
            <person name="Wolfe G."/>
            <person name="Wurch L.L."/>
        </authorList>
    </citation>
    <scope>NUCLEOTIDE SEQUENCE</scope>
</reference>
<dbReference type="InterPro" id="IPR036259">
    <property type="entry name" value="MFS_trans_sf"/>
</dbReference>
<evidence type="ECO:0000256" key="7">
    <source>
        <dbReference type="SAM" id="Phobius"/>
    </source>
</evidence>
<dbReference type="Proteomes" id="UP000013827">
    <property type="component" value="Unassembled WGS sequence"/>
</dbReference>
<dbReference type="GO" id="GO:0016020">
    <property type="term" value="C:membrane"/>
    <property type="evidence" value="ECO:0007669"/>
    <property type="project" value="UniProtKB-SubCell"/>
</dbReference>
<dbReference type="PaxDb" id="2903-EOD26228"/>
<comment type="subcellular location">
    <subcellularLocation>
        <location evidence="1">Membrane</location>
        <topology evidence="1">Multi-pass membrane protein</topology>
    </subcellularLocation>
</comment>
<comment type="similarity">
    <text evidence="2">Belongs to the unc-93 family.</text>
</comment>
<evidence type="ECO:0000256" key="4">
    <source>
        <dbReference type="ARBA" id="ARBA00022989"/>
    </source>
</evidence>
<dbReference type="PANTHER" id="PTHR19444:SF13">
    <property type="entry name" value="PROTEIN UNC-93 HOMOLOG A"/>
    <property type="match status" value="1"/>
</dbReference>
<dbReference type="STRING" id="2903.R1CT65"/>
<sequence>MRNALVFSASFAILEGCISATIIISHEVVEHHLASSVSAVLYLFFALGTLVAPALVRRAGVKRSLVASMLMYAVYTAAYMAPSPTVLYPAGALGGLAGALLWTAQGAYYTTSAAGLFALFFQLSLTFGKQLAGLSLSLFPQALQLLGSSESHHRRRDAAHSAPPSFPQAPQLLFGAYTALALGCTVAMSSVIDLSARPGERQSDTGPGQPQGSGGEGSLLATLCDHRFVLLTPTNVAFGLMTALSSGP</sequence>
<organism evidence="8 9">
    <name type="scientific">Emiliania huxleyi (strain CCMP1516)</name>
    <dbReference type="NCBI Taxonomy" id="280463"/>
    <lineage>
        <taxon>Eukaryota</taxon>
        <taxon>Haptista</taxon>
        <taxon>Haptophyta</taxon>
        <taxon>Prymnesiophyceae</taxon>
        <taxon>Isochrysidales</taxon>
        <taxon>Noelaerhabdaceae</taxon>
        <taxon>Emiliania</taxon>
    </lineage>
</organism>
<dbReference type="GeneID" id="17271773"/>
<evidence type="ECO:0000313" key="9">
    <source>
        <dbReference type="Proteomes" id="UP000013827"/>
    </source>
</evidence>
<keyword evidence="4 7" id="KW-1133">Transmembrane helix</keyword>
<dbReference type="EnsemblProtists" id="EOD26228">
    <property type="protein sequence ID" value="EOD26228"/>
    <property type="gene ID" value="EMIHUDRAFT_236936"/>
</dbReference>
<dbReference type="KEGG" id="ehx:EMIHUDRAFT_236936"/>
<dbReference type="Gene3D" id="1.20.1250.20">
    <property type="entry name" value="MFS general substrate transporter like domains"/>
    <property type="match status" value="1"/>
</dbReference>
<evidence type="ECO:0000256" key="2">
    <source>
        <dbReference type="ARBA" id="ARBA00009172"/>
    </source>
</evidence>
<dbReference type="HOGENOM" id="CLU_1121808_0_0_1"/>
<proteinExistence type="inferred from homology"/>
<reference evidence="8" key="2">
    <citation type="submission" date="2024-10" db="UniProtKB">
        <authorList>
            <consortium name="EnsemblProtists"/>
        </authorList>
    </citation>
    <scope>IDENTIFICATION</scope>
</reference>
<feature type="transmembrane region" description="Helical" evidence="7">
    <location>
        <begin position="35"/>
        <end position="56"/>
    </location>
</feature>
<dbReference type="AlphaFoldDB" id="A0A0D3JRU3"/>
<keyword evidence="9" id="KW-1185">Reference proteome</keyword>
<dbReference type="Pfam" id="PF05978">
    <property type="entry name" value="UNC-93"/>
    <property type="match status" value="1"/>
</dbReference>
<evidence type="ECO:0000256" key="1">
    <source>
        <dbReference type="ARBA" id="ARBA00004141"/>
    </source>
</evidence>